<feature type="transmembrane region" description="Helical" evidence="1">
    <location>
        <begin position="163"/>
        <end position="186"/>
    </location>
</feature>
<dbReference type="Proteomes" id="UP001642484">
    <property type="component" value="Unassembled WGS sequence"/>
</dbReference>
<comment type="caution">
    <text evidence="2">The sequence shown here is derived from an EMBL/GenBank/DDBJ whole genome shotgun (WGS) entry which is preliminary data.</text>
</comment>
<sequence>MACLLGVVQYGVVYVFAVVVDELAPYYGLNRSAADELFDMLNYGACALSFVPGLLYDKLGATKAMVIGTCVGTIRLSTSLKQHWHVWTVRSFLSLKICYLIFGMALSFFQVIATFAPLEAFPVQYLGAVSAAVQVSTSLGATIQSAVFLLLKAVTNTVVSMVCILNALVGLGASRATVAFGIYGALARVVCNLALEAWMQADHMSCQWAVYTSWYDMTRCFVFHFISIWLGSVGWCFCLCNIWSVIYQKVPEEIGECRVIRQLCPEDFTRTKRCGGPMTMLGLKQLTLGHPFKI</sequence>
<dbReference type="SUPFAM" id="SSF103473">
    <property type="entry name" value="MFS general substrate transporter"/>
    <property type="match status" value="1"/>
</dbReference>
<keyword evidence="1" id="KW-0472">Membrane</keyword>
<organism evidence="2 3">
    <name type="scientific">Durusdinium trenchii</name>
    <dbReference type="NCBI Taxonomy" id="1381693"/>
    <lineage>
        <taxon>Eukaryota</taxon>
        <taxon>Sar</taxon>
        <taxon>Alveolata</taxon>
        <taxon>Dinophyceae</taxon>
        <taxon>Suessiales</taxon>
        <taxon>Symbiodiniaceae</taxon>
        <taxon>Durusdinium</taxon>
    </lineage>
</organism>
<protein>
    <recommendedName>
        <fullName evidence="4">Solute carrier family 40 protein</fullName>
    </recommendedName>
</protein>
<evidence type="ECO:0000313" key="3">
    <source>
        <dbReference type="Proteomes" id="UP001642484"/>
    </source>
</evidence>
<keyword evidence="1" id="KW-1133">Transmembrane helix</keyword>
<keyword evidence="1" id="KW-0812">Transmembrane</keyword>
<feature type="transmembrane region" description="Helical" evidence="1">
    <location>
        <begin position="97"/>
        <end position="116"/>
    </location>
</feature>
<reference evidence="2 3" key="1">
    <citation type="submission" date="2024-02" db="EMBL/GenBank/DDBJ databases">
        <authorList>
            <person name="Chen Y."/>
            <person name="Shah S."/>
            <person name="Dougan E. K."/>
            <person name="Thang M."/>
            <person name="Chan C."/>
        </authorList>
    </citation>
    <scope>NUCLEOTIDE SEQUENCE [LARGE SCALE GENOMIC DNA]</scope>
</reference>
<proteinExistence type="predicted"/>
<feature type="transmembrane region" description="Helical" evidence="1">
    <location>
        <begin position="128"/>
        <end position="151"/>
    </location>
</feature>
<evidence type="ECO:0000313" key="2">
    <source>
        <dbReference type="EMBL" id="CAK9061475.1"/>
    </source>
</evidence>
<name>A0ABP0NGH7_9DINO</name>
<accession>A0ABP0NGH7</accession>
<feature type="transmembrane region" description="Helical" evidence="1">
    <location>
        <begin position="41"/>
        <end position="57"/>
    </location>
</feature>
<dbReference type="InterPro" id="IPR036259">
    <property type="entry name" value="MFS_trans_sf"/>
</dbReference>
<evidence type="ECO:0008006" key="4">
    <source>
        <dbReference type="Google" id="ProtNLM"/>
    </source>
</evidence>
<feature type="transmembrane region" description="Helical" evidence="1">
    <location>
        <begin position="221"/>
        <end position="243"/>
    </location>
</feature>
<keyword evidence="3" id="KW-1185">Reference proteome</keyword>
<evidence type="ECO:0000256" key="1">
    <source>
        <dbReference type="SAM" id="Phobius"/>
    </source>
</evidence>
<dbReference type="EMBL" id="CAXAMN010021618">
    <property type="protein sequence ID" value="CAK9061475.1"/>
    <property type="molecule type" value="Genomic_DNA"/>
</dbReference>
<gene>
    <name evidence="2" type="ORF">CCMP2556_LOCUS30224</name>
</gene>